<dbReference type="InterPro" id="IPR050109">
    <property type="entry name" value="HTH-type_TetR-like_transc_reg"/>
</dbReference>
<dbReference type="GO" id="GO:0003700">
    <property type="term" value="F:DNA-binding transcription factor activity"/>
    <property type="evidence" value="ECO:0007669"/>
    <property type="project" value="TreeGrafter"/>
</dbReference>
<dbReference type="PROSITE" id="PS50977">
    <property type="entry name" value="HTH_TETR_2"/>
    <property type="match status" value="1"/>
</dbReference>
<dbReference type="PANTHER" id="PTHR30055:SF234">
    <property type="entry name" value="HTH-TYPE TRANSCRIPTIONAL REGULATOR BETI"/>
    <property type="match status" value="1"/>
</dbReference>
<organism evidence="6 7">
    <name type="scientific">Paenibacillus ginsengarvi</name>
    <dbReference type="NCBI Taxonomy" id="400777"/>
    <lineage>
        <taxon>Bacteria</taxon>
        <taxon>Bacillati</taxon>
        <taxon>Bacillota</taxon>
        <taxon>Bacilli</taxon>
        <taxon>Bacillales</taxon>
        <taxon>Paenibacillaceae</taxon>
        <taxon>Paenibacillus</taxon>
    </lineage>
</organism>
<keyword evidence="1" id="KW-0805">Transcription regulation</keyword>
<dbReference type="InterPro" id="IPR041490">
    <property type="entry name" value="KstR2_TetR_C"/>
</dbReference>
<keyword evidence="3" id="KW-0804">Transcription</keyword>
<dbReference type="InterPro" id="IPR036271">
    <property type="entry name" value="Tet_transcr_reg_TetR-rel_C_sf"/>
</dbReference>
<comment type="caution">
    <text evidence="6">The sequence shown here is derived from an EMBL/GenBank/DDBJ whole genome shotgun (WGS) entry which is preliminary data.</text>
</comment>
<dbReference type="PROSITE" id="PS01081">
    <property type="entry name" value="HTH_TETR_1"/>
    <property type="match status" value="1"/>
</dbReference>
<gene>
    <name evidence="6" type="ORF">D7M11_19970</name>
</gene>
<evidence type="ECO:0000313" key="7">
    <source>
        <dbReference type="Proteomes" id="UP000282311"/>
    </source>
</evidence>
<sequence length="191" mass="21412">MSRHKIVQAAIELFALKGYHQASMDEIAIRAGVAKGSLYYHFTGKSQLFQTIVSEGLRQITTRIDAELNSSASIHEQIQNIVGYYVDLFLEYSDLAHIVFHELSNGIEEEVLMEIRQLRNNHLTYMAGILAEGVKLGYIRDIDCRLAASGVFGMLDGCCDYFLRNNSQVTRQQVKSFISSTVLSGIVTKNV</sequence>
<reference evidence="6 7" key="1">
    <citation type="journal article" date="2007" name="Int. J. Syst. Evol. Microbiol.">
        <title>Paenibacillus ginsengarvi sp. nov., isolated from soil from ginseng cultivation.</title>
        <authorList>
            <person name="Yoon M.H."/>
            <person name="Ten L.N."/>
            <person name="Im W.T."/>
        </authorList>
    </citation>
    <scope>NUCLEOTIDE SEQUENCE [LARGE SCALE GENOMIC DNA]</scope>
    <source>
        <strain evidence="6 7">KCTC 13059</strain>
    </source>
</reference>
<accession>A0A3B0C6V6</accession>
<dbReference type="FunFam" id="1.10.10.60:FF:000141">
    <property type="entry name" value="TetR family transcriptional regulator"/>
    <property type="match status" value="1"/>
</dbReference>
<protein>
    <submittedName>
        <fullName evidence="6">TetR/AcrR family transcriptional regulator</fullName>
    </submittedName>
</protein>
<dbReference type="EMBL" id="RBAH01000015">
    <property type="protein sequence ID" value="RKN80428.1"/>
    <property type="molecule type" value="Genomic_DNA"/>
</dbReference>
<dbReference type="InterPro" id="IPR009057">
    <property type="entry name" value="Homeodomain-like_sf"/>
</dbReference>
<dbReference type="Gene3D" id="1.10.10.60">
    <property type="entry name" value="Homeodomain-like"/>
    <property type="match status" value="1"/>
</dbReference>
<evidence type="ECO:0000256" key="4">
    <source>
        <dbReference type="PROSITE-ProRule" id="PRU00335"/>
    </source>
</evidence>
<evidence type="ECO:0000313" key="6">
    <source>
        <dbReference type="EMBL" id="RKN80428.1"/>
    </source>
</evidence>
<dbReference type="SUPFAM" id="SSF48498">
    <property type="entry name" value="Tetracyclin repressor-like, C-terminal domain"/>
    <property type="match status" value="1"/>
</dbReference>
<keyword evidence="2 4" id="KW-0238">DNA-binding</keyword>
<dbReference type="Gene3D" id="1.10.357.10">
    <property type="entry name" value="Tetracycline Repressor, domain 2"/>
    <property type="match status" value="1"/>
</dbReference>
<dbReference type="Pfam" id="PF17932">
    <property type="entry name" value="TetR_C_24"/>
    <property type="match status" value="1"/>
</dbReference>
<dbReference type="GO" id="GO:0045892">
    <property type="term" value="P:negative regulation of DNA-templated transcription"/>
    <property type="evidence" value="ECO:0007669"/>
    <property type="project" value="UniProtKB-ARBA"/>
</dbReference>
<keyword evidence="7" id="KW-1185">Reference proteome</keyword>
<dbReference type="PANTHER" id="PTHR30055">
    <property type="entry name" value="HTH-TYPE TRANSCRIPTIONAL REGULATOR RUTR"/>
    <property type="match status" value="1"/>
</dbReference>
<dbReference type="PRINTS" id="PR00455">
    <property type="entry name" value="HTHTETR"/>
</dbReference>
<proteinExistence type="predicted"/>
<dbReference type="Pfam" id="PF00440">
    <property type="entry name" value="TetR_N"/>
    <property type="match status" value="1"/>
</dbReference>
<dbReference type="OrthoDB" id="9809994at2"/>
<name>A0A3B0C6V6_9BACL</name>
<evidence type="ECO:0000256" key="2">
    <source>
        <dbReference type="ARBA" id="ARBA00023125"/>
    </source>
</evidence>
<evidence type="ECO:0000259" key="5">
    <source>
        <dbReference type="PROSITE" id="PS50977"/>
    </source>
</evidence>
<evidence type="ECO:0000256" key="3">
    <source>
        <dbReference type="ARBA" id="ARBA00023163"/>
    </source>
</evidence>
<feature type="domain" description="HTH tetR-type" evidence="5">
    <location>
        <begin position="1"/>
        <end position="60"/>
    </location>
</feature>
<evidence type="ECO:0000256" key="1">
    <source>
        <dbReference type="ARBA" id="ARBA00023015"/>
    </source>
</evidence>
<dbReference type="AlphaFoldDB" id="A0A3B0C6V6"/>
<dbReference type="InterPro" id="IPR023772">
    <property type="entry name" value="DNA-bd_HTH_TetR-type_CS"/>
</dbReference>
<dbReference type="InterPro" id="IPR001647">
    <property type="entry name" value="HTH_TetR"/>
</dbReference>
<dbReference type="Proteomes" id="UP000282311">
    <property type="component" value="Unassembled WGS sequence"/>
</dbReference>
<dbReference type="RefSeq" id="WP_120749017.1">
    <property type="nucleotide sequence ID" value="NZ_RBAH01000015.1"/>
</dbReference>
<feature type="DNA-binding region" description="H-T-H motif" evidence="4">
    <location>
        <begin position="23"/>
        <end position="42"/>
    </location>
</feature>
<dbReference type="SUPFAM" id="SSF46689">
    <property type="entry name" value="Homeodomain-like"/>
    <property type="match status" value="1"/>
</dbReference>
<dbReference type="GO" id="GO:0000976">
    <property type="term" value="F:transcription cis-regulatory region binding"/>
    <property type="evidence" value="ECO:0007669"/>
    <property type="project" value="TreeGrafter"/>
</dbReference>